<dbReference type="SUPFAM" id="SSF57716">
    <property type="entry name" value="Glucocorticoid receptor-like (DNA-binding domain)"/>
    <property type="match status" value="1"/>
</dbReference>
<dbReference type="InterPro" id="IPR037187">
    <property type="entry name" value="DnaK_N"/>
</dbReference>
<dbReference type="Proteomes" id="UP000184171">
    <property type="component" value="Unassembled WGS sequence"/>
</dbReference>
<dbReference type="OrthoDB" id="9803742at2"/>
<dbReference type="EMBL" id="FQZT01000002">
    <property type="protein sequence ID" value="SHI81208.1"/>
    <property type="molecule type" value="Genomic_DNA"/>
</dbReference>
<evidence type="ECO:0000313" key="8">
    <source>
        <dbReference type="Proteomes" id="UP000184171"/>
    </source>
</evidence>
<evidence type="ECO:0000313" key="7">
    <source>
        <dbReference type="EMBL" id="SHI81208.1"/>
    </source>
</evidence>
<evidence type="ECO:0000256" key="2">
    <source>
        <dbReference type="ARBA" id="ARBA00022771"/>
    </source>
</evidence>
<evidence type="ECO:0000256" key="4">
    <source>
        <dbReference type="PROSITE-ProRule" id="PRU00510"/>
    </source>
</evidence>
<gene>
    <name evidence="7" type="ORF">SAMN02745165_00964</name>
</gene>
<dbReference type="Pfam" id="PF01258">
    <property type="entry name" value="zf-dskA_traR"/>
    <property type="match status" value="1"/>
</dbReference>
<dbReference type="PANTHER" id="PTHR33823">
    <property type="entry name" value="RNA POLYMERASE-BINDING TRANSCRIPTION FACTOR DKSA-RELATED"/>
    <property type="match status" value="1"/>
</dbReference>
<evidence type="ECO:0000256" key="3">
    <source>
        <dbReference type="ARBA" id="ARBA00022833"/>
    </source>
</evidence>
<dbReference type="InterPro" id="IPR000962">
    <property type="entry name" value="Znf_DskA_TraR"/>
</dbReference>
<feature type="domain" description="Zinc finger DksA/TraR C4-type" evidence="5">
    <location>
        <begin position="94"/>
        <end position="129"/>
    </location>
</feature>
<name>A0A1M6E7E8_MALRU</name>
<dbReference type="STRING" id="1122189.SAMN02745165_00964"/>
<dbReference type="Gene3D" id="1.20.120.910">
    <property type="entry name" value="DksA, coiled-coil domain"/>
    <property type="match status" value="1"/>
</dbReference>
<reference evidence="7 8" key="1">
    <citation type="submission" date="2016-11" db="EMBL/GenBank/DDBJ databases">
        <authorList>
            <person name="Jaros S."/>
            <person name="Januszkiewicz K."/>
            <person name="Wedrychowicz H."/>
        </authorList>
    </citation>
    <scope>NUCLEOTIDE SEQUENCE [LARGE SCALE GENOMIC DNA]</scope>
    <source>
        <strain evidence="7 8">DSM 5091</strain>
    </source>
</reference>
<dbReference type="RefSeq" id="WP_072906096.1">
    <property type="nucleotide sequence ID" value="NZ_FQZT01000002.1"/>
</dbReference>
<keyword evidence="2" id="KW-0863">Zinc-finger</keyword>
<keyword evidence="1" id="KW-0479">Metal-binding</keyword>
<dbReference type="PANTHER" id="PTHR33823:SF2">
    <property type="entry name" value="RNA POLYMERASE-BINDING TRANSCRIPTION FACTOR DKSA"/>
    <property type="match status" value="1"/>
</dbReference>
<feature type="zinc finger region" description="dksA C4-type" evidence="4">
    <location>
        <begin position="99"/>
        <end position="123"/>
    </location>
</feature>
<dbReference type="AlphaFoldDB" id="A0A1M6E7E8"/>
<proteinExistence type="predicted"/>
<sequence>MSEIEITYQPSSNESYMNDQQLAYFRGQLIDWRNRLNSESRLSRQRLLENDPNGGDILDQSVKDSNRTMDFLARSRQQKLILQIDAALGRLEDGSFGYCLESGEEIGIKRLLAYPIATLSVEAQELLERRRSHQAA</sequence>
<keyword evidence="8" id="KW-1185">Reference proteome</keyword>
<evidence type="ECO:0000256" key="1">
    <source>
        <dbReference type="ARBA" id="ARBA00022723"/>
    </source>
</evidence>
<organism evidence="7 8">
    <name type="scientific">Malonomonas rubra DSM 5091</name>
    <dbReference type="NCBI Taxonomy" id="1122189"/>
    <lineage>
        <taxon>Bacteria</taxon>
        <taxon>Pseudomonadati</taxon>
        <taxon>Thermodesulfobacteriota</taxon>
        <taxon>Desulfuromonadia</taxon>
        <taxon>Desulfuromonadales</taxon>
        <taxon>Geopsychrobacteraceae</taxon>
        <taxon>Malonomonas</taxon>
    </lineage>
</organism>
<keyword evidence="3" id="KW-0862">Zinc</keyword>
<dbReference type="PROSITE" id="PS51128">
    <property type="entry name" value="ZF_DKSA_2"/>
    <property type="match status" value="1"/>
</dbReference>
<dbReference type="InterPro" id="IPR048489">
    <property type="entry name" value="DksA_N"/>
</dbReference>
<feature type="domain" description="DnaK suppressor protein DksA N-terminal" evidence="6">
    <location>
        <begin position="21"/>
        <end position="90"/>
    </location>
</feature>
<evidence type="ECO:0000259" key="5">
    <source>
        <dbReference type="Pfam" id="PF01258"/>
    </source>
</evidence>
<dbReference type="SUPFAM" id="SSF109635">
    <property type="entry name" value="DnaK suppressor protein DksA, alpha-hairpin domain"/>
    <property type="match status" value="1"/>
</dbReference>
<protein>
    <submittedName>
        <fullName evidence="7">Transcriptional regulator, TraR/DksA family</fullName>
    </submittedName>
</protein>
<evidence type="ECO:0000259" key="6">
    <source>
        <dbReference type="Pfam" id="PF21157"/>
    </source>
</evidence>
<dbReference type="GO" id="GO:0008270">
    <property type="term" value="F:zinc ion binding"/>
    <property type="evidence" value="ECO:0007669"/>
    <property type="project" value="UniProtKB-KW"/>
</dbReference>
<accession>A0A1M6E7E8</accession>
<dbReference type="Pfam" id="PF21157">
    <property type="entry name" value="DksA_N"/>
    <property type="match status" value="1"/>
</dbReference>